<reference evidence="2" key="1">
    <citation type="submission" date="2018-05" db="EMBL/GenBank/DDBJ databases">
        <authorList>
            <person name="Lanie J.A."/>
            <person name="Ng W.-L."/>
            <person name="Kazmierczak K.M."/>
            <person name="Andrzejewski T.M."/>
            <person name="Davidsen T.M."/>
            <person name="Wayne K.J."/>
            <person name="Tettelin H."/>
            <person name="Glass J.I."/>
            <person name="Rusch D."/>
            <person name="Podicherti R."/>
            <person name="Tsui H.-C.T."/>
            <person name="Winkler M.E."/>
        </authorList>
    </citation>
    <scope>NUCLEOTIDE SEQUENCE</scope>
</reference>
<evidence type="ECO:0000259" key="1">
    <source>
        <dbReference type="Pfam" id="PF00535"/>
    </source>
</evidence>
<dbReference type="CDD" id="cd00761">
    <property type="entry name" value="Glyco_tranf_GTA_type"/>
    <property type="match status" value="1"/>
</dbReference>
<proteinExistence type="predicted"/>
<dbReference type="AlphaFoldDB" id="A0A382LH27"/>
<gene>
    <name evidence="2" type="ORF">METZ01_LOCUS288942</name>
</gene>
<dbReference type="InterPro" id="IPR029044">
    <property type="entry name" value="Nucleotide-diphossugar_trans"/>
</dbReference>
<name>A0A382LH27_9ZZZZ</name>
<feature type="domain" description="Glycosyltransferase 2-like" evidence="1">
    <location>
        <begin position="2"/>
        <end position="82"/>
    </location>
</feature>
<protein>
    <recommendedName>
        <fullName evidence="1">Glycosyltransferase 2-like domain-containing protein</fullName>
    </recommendedName>
</protein>
<sequence>MYVVDDGSSDDSWDKISGYPCDWLFTKRIQNSGASVARNTAIEMCWDWAEIIGVLDADDAYYPEKVEKLVAKLVEHEEVGVAYADYE</sequence>
<dbReference type="InterPro" id="IPR001173">
    <property type="entry name" value="Glyco_trans_2-like"/>
</dbReference>
<dbReference type="Gene3D" id="3.90.550.10">
    <property type="entry name" value="Spore Coat Polysaccharide Biosynthesis Protein SpsA, Chain A"/>
    <property type="match status" value="1"/>
</dbReference>
<dbReference type="Pfam" id="PF00535">
    <property type="entry name" value="Glycos_transf_2"/>
    <property type="match status" value="1"/>
</dbReference>
<dbReference type="SUPFAM" id="SSF53448">
    <property type="entry name" value="Nucleotide-diphospho-sugar transferases"/>
    <property type="match status" value="1"/>
</dbReference>
<feature type="non-terminal residue" evidence="2">
    <location>
        <position position="87"/>
    </location>
</feature>
<accession>A0A382LH27</accession>
<dbReference type="EMBL" id="UINC01087062">
    <property type="protein sequence ID" value="SVC36088.1"/>
    <property type="molecule type" value="Genomic_DNA"/>
</dbReference>
<evidence type="ECO:0000313" key="2">
    <source>
        <dbReference type="EMBL" id="SVC36088.1"/>
    </source>
</evidence>
<organism evidence="2">
    <name type="scientific">marine metagenome</name>
    <dbReference type="NCBI Taxonomy" id="408172"/>
    <lineage>
        <taxon>unclassified sequences</taxon>
        <taxon>metagenomes</taxon>
        <taxon>ecological metagenomes</taxon>
    </lineage>
</organism>